<organism evidence="1 2">
    <name type="scientific">Baudoinia panamericana (strain UAMH 10762)</name>
    <name type="common">Angels' share fungus</name>
    <name type="synonym">Baudoinia compniacensis (strain UAMH 10762)</name>
    <dbReference type="NCBI Taxonomy" id="717646"/>
    <lineage>
        <taxon>Eukaryota</taxon>
        <taxon>Fungi</taxon>
        <taxon>Dikarya</taxon>
        <taxon>Ascomycota</taxon>
        <taxon>Pezizomycotina</taxon>
        <taxon>Dothideomycetes</taxon>
        <taxon>Dothideomycetidae</taxon>
        <taxon>Mycosphaerellales</taxon>
        <taxon>Teratosphaeriaceae</taxon>
        <taxon>Baudoinia</taxon>
    </lineage>
</organism>
<dbReference type="GO" id="GO:0016829">
    <property type="term" value="F:lyase activity"/>
    <property type="evidence" value="ECO:0007669"/>
    <property type="project" value="InterPro"/>
</dbReference>
<evidence type="ECO:0000313" key="1">
    <source>
        <dbReference type="EMBL" id="EMC98766.1"/>
    </source>
</evidence>
<protein>
    <recommendedName>
        <fullName evidence="3">Acetoacetate decarboxylase</fullName>
    </recommendedName>
</protein>
<dbReference type="EMBL" id="KB445552">
    <property type="protein sequence ID" value="EMC98766.1"/>
    <property type="molecule type" value="Genomic_DNA"/>
</dbReference>
<proteinExistence type="predicted"/>
<dbReference type="KEGG" id="bcom:BAUCODRAFT_379785"/>
<sequence length="307" mass="33836">MSPNIPDVHKYSPPGHCNVQAVTIPSEMSAFCRMPLGYGPFPGPRQTTSGLPHHGWNEARSTTYSLIFKADKSHLSTFLPNEHFRIDTENGLAYASFALVHLENLPWLAGRGYNHFGFYIHDVVCKDGADEVRGKYLIVLFEDCADAITSGREELGYAKLWADLSAKYESTNMRLCLGWDGSVFGELSINGLRNNEGDVPDPAKVSFRPMQGILHYKYVPRTGSPGEADVQYPTFTPAPAEGTSRVLRTALSQTGHFGFKALSFAELPTLHHVAARLSELRPQGPVDCIVIEEVGVSDISSQRILRA</sequence>
<dbReference type="Gene3D" id="2.40.400.10">
    <property type="entry name" value="Acetoacetate decarboxylase-like"/>
    <property type="match status" value="1"/>
</dbReference>
<accession>M2MPS7</accession>
<dbReference type="Pfam" id="PF06314">
    <property type="entry name" value="ADC"/>
    <property type="match status" value="1"/>
</dbReference>
<dbReference type="SUPFAM" id="SSF160104">
    <property type="entry name" value="Acetoacetate decarboxylase-like"/>
    <property type="match status" value="1"/>
</dbReference>
<keyword evidence="2" id="KW-1185">Reference proteome</keyword>
<dbReference type="OMA" id="GWRYIPK"/>
<evidence type="ECO:0008006" key="3">
    <source>
        <dbReference type="Google" id="ProtNLM"/>
    </source>
</evidence>
<reference evidence="1 2" key="1">
    <citation type="journal article" date="2012" name="PLoS Pathog.">
        <title>Diverse lifestyles and strategies of plant pathogenesis encoded in the genomes of eighteen Dothideomycetes fungi.</title>
        <authorList>
            <person name="Ohm R.A."/>
            <person name="Feau N."/>
            <person name="Henrissat B."/>
            <person name="Schoch C.L."/>
            <person name="Horwitz B.A."/>
            <person name="Barry K.W."/>
            <person name="Condon B.J."/>
            <person name="Copeland A.C."/>
            <person name="Dhillon B."/>
            <person name="Glaser F."/>
            <person name="Hesse C.N."/>
            <person name="Kosti I."/>
            <person name="LaButti K."/>
            <person name="Lindquist E.A."/>
            <person name="Lucas S."/>
            <person name="Salamov A.A."/>
            <person name="Bradshaw R.E."/>
            <person name="Ciuffetti L."/>
            <person name="Hamelin R.C."/>
            <person name="Kema G.H.J."/>
            <person name="Lawrence C."/>
            <person name="Scott J.A."/>
            <person name="Spatafora J.W."/>
            <person name="Turgeon B.G."/>
            <person name="de Wit P.J.G.M."/>
            <person name="Zhong S."/>
            <person name="Goodwin S.B."/>
            <person name="Grigoriev I.V."/>
        </authorList>
    </citation>
    <scope>NUCLEOTIDE SEQUENCE [LARGE SCALE GENOMIC DNA]</scope>
    <source>
        <strain evidence="1 2">UAMH 10762</strain>
    </source>
</reference>
<dbReference type="GeneID" id="19113398"/>
<dbReference type="RefSeq" id="XP_007673922.1">
    <property type="nucleotide sequence ID" value="XM_007675732.1"/>
</dbReference>
<dbReference type="OrthoDB" id="1047367at2759"/>
<name>M2MPS7_BAUPA</name>
<dbReference type="HOGENOM" id="CLU_042700_1_0_1"/>
<dbReference type="InterPro" id="IPR023375">
    <property type="entry name" value="ADC_dom_sf"/>
</dbReference>
<evidence type="ECO:0000313" key="2">
    <source>
        <dbReference type="Proteomes" id="UP000011761"/>
    </source>
</evidence>
<dbReference type="eggNOG" id="KOG2614">
    <property type="taxonomic scope" value="Eukaryota"/>
</dbReference>
<dbReference type="AlphaFoldDB" id="M2MPS7"/>
<dbReference type="Proteomes" id="UP000011761">
    <property type="component" value="Unassembled WGS sequence"/>
</dbReference>
<gene>
    <name evidence="1" type="ORF">BAUCODRAFT_379785</name>
</gene>
<dbReference type="InterPro" id="IPR010451">
    <property type="entry name" value="Acetoacetate_decarboxylase"/>
</dbReference>